<dbReference type="WBParaSite" id="MCU_001957-RA">
    <property type="protein sequence ID" value="MCU_001957-RA"/>
    <property type="gene ID" value="MCU_001957"/>
</dbReference>
<evidence type="ECO:0000313" key="10">
    <source>
        <dbReference type="WBParaSite" id="MCU_001957-RA"/>
    </source>
</evidence>
<evidence type="ECO:0000256" key="3">
    <source>
        <dbReference type="ARBA" id="ARBA00022692"/>
    </source>
</evidence>
<feature type="region of interest" description="Disordered" evidence="8">
    <location>
        <begin position="173"/>
        <end position="228"/>
    </location>
</feature>
<evidence type="ECO:0000256" key="8">
    <source>
        <dbReference type="SAM" id="MobiDB-lite"/>
    </source>
</evidence>
<accession>A0A5K3EP34</accession>
<dbReference type="Pfam" id="PF10267">
    <property type="entry name" value="Tmemb_cc2"/>
    <property type="match status" value="1"/>
</dbReference>
<evidence type="ECO:0000256" key="6">
    <source>
        <dbReference type="ARBA" id="ARBA00023136"/>
    </source>
</evidence>
<feature type="transmembrane region" description="Helical" evidence="9">
    <location>
        <begin position="928"/>
        <end position="946"/>
    </location>
</feature>
<dbReference type="AlphaFoldDB" id="A0A5K3EP34"/>
<proteinExistence type="inferred from homology"/>
<keyword evidence="4 9" id="KW-1133">Transmembrane helix</keyword>
<feature type="compositionally biased region" description="Basic residues" evidence="8">
    <location>
        <begin position="532"/>
        <end position="542"/>
    </location>
</feature>
<feature type="region of interest" description="Disordered" evidence="8">
    <location>
        <begin position="719"/>
        <end position="755"/>
    </location>
</feature>
<keyword evidence="3 9" id="KW-0812">Transmembrane</keyword>
<feature type="region of interest" description="Disordered" evidence="8">
    <location>
        <begin position="443"/>
        <end position="462"/>
    </location>
</feature>
<feature type="transmembrane region" description="Helical" evidence="9">
    <location>
        <begin position="958"/>
        <end position="977"/>
    </location>
</feature>
<evidence type="ECO:0000256" key="5">
    <source>
        <dbReference type="ARBA" id="ARBA00023054"/>
    </source>
</evidence>
<comment type="similarity">
    <text evidence="2">Belongs to the TEX28 family.</text>
</comment>
<organism evidence="10">
    <name type="scientific">Mesocestoides corti</name>
    <name type="common">Flatworm</name>
    <dbReference type="NCBI Taxonomy" id="53468"/>
    <lineage>
        <taxon>Eukaryota</taxon>
        <taxon>Metazoa</taxon>
        <taxon>Spiralia</taxon>
        <taxon>Lophotrochozoa</taxon>
        <taxon>Platyhelminthes</taxon>
        <taxon>Cestoda</taxon>
        <taxon>Eucestoda</taxon>
        <taxon>Cyclophyllidea</taxon>
        <taxon>Mesocestoididae</taxon>
        <taxon>Mesocestoides</taxon>
    </lineage>
</organism>
<evidence type="ECO:0000256" key="1">
    <source>
        <dbReference type="ARBA" id="ARBA00004370"/>
    </source>
</evidence>
<evidence type="ECO:0000256" key="9">
    <source>
        <dbReference type="SAM" id="Phobius"/>
    </source>
</evidence>
<protein>
    <submittedName>
        <fullName evidence="10">TBC-domain-containing protein</fullName>
    </submittedName>
</protein>
<evidence type="ECO:0000256" key="4">
    <source>
        <dbReference type="ARBA" id="ARBA00022989"/>
    </source>
</evidence>
<name>A0A5K3EP34_MESCO</name>
<dbReference type="GO" id="GO:0016020">
    <property type="term" value="C:membrane"/>
    <property type="evidence" value="ECO:0007669"/>
    <property type="project" value="UniProtKB-SubCell"/>
</dbReference>
<feature type="compositionally biased region" description="Low complexity" evidence="8">
    <location>
        <begin position="443"/>
        <end position="454"/>
    </location>
</feature>
<feature type="coiled-coil region" evidence="7">
    <location>
        <begin position="233"/>
        <end position="260"/>
    </location>
</feature>
<reference evidence="10" key="1">
    <citation type="submission" date="2019-11" db="UniProtKB">
        <authorList>
            <consortium name="WormBaseParasite"/>
        </authorList>
    </citation>
    <scope>IDENTIFICATION</scope>
</reference>
<comment type="subcellular location">
    <subcellularLocation>
        <location evidence="1">Membrane</location>
    </subcellularLocation>
</comment>
<feature type="compositionally biased region" description="Polar residues" evidence="8">
    <location>
        <begin position="658"/>
        <end position="673"/>
    </location>
</feature>
<feature type="coiled-coil region" evidence="7">
    <location>
        <begin position="299"/>
        <end position="326"/>
    </location>
</feature>
<feature type="region of interest" description="Disordered" evidence="8">
    <location>
        <begin position="489"/>
        <end position="565"/>
    </location>
</feature>
<sequence>PQNALVHDLEDGIRPCHFHLTSDTDEVEFDGAQNELSDTESNVGVEGNDSAFYASVSSSEFVRQLISVLFTGLTKPEPLFIEALVNDPPYGFFSRRPSSIENQCSDSRGERRKSRLSTTVRTGFVRLFSPIRKKSRRRRFRPSTVSLPAQMVSDSTSRGEHWWSMVQLADSVASRPTNDMENGESAARTSSTERRLSEPKPPALSPTPQSKETIVAPARGRPLVPTGGHATVAVKDETNIERLRKDAERLEAAIRNIRSRKSELSDWFFDQMLVAQVASDDGNLAGRTMPAQSSGADIKRSYKKRNAELTQKLAELEGRLSDTRLVISHLEGQSLPTDPDAVRAYISQILAENRRKGGGSATAPSPHVKLPARPADTDDTDTSVSLTAPTPLATTAETPAVTEQPPQQSHHSSPRSGTALPPQSAVNATDIANAVPLNLTASEASESLSPPAKSRTLPQESDISKEAVAHALPVDATNSARVTRLRSALPPIGTQEERPSSGHSDPVTSTNFFGTSPPPPPQLPLKAPSSSKKPRNSARRAFSRLVKPFGRRSGSAFPSPPLKKSASEEHMLPAAAAFSPLNDGTYKLYKVPSASNARMLSPNAGLHLSGAVSTTSRSKKSIKLGNGGPVDHSFQLEPGASSKKSHAGSVSSGVAGRQSRNQQAESTATSGGSESCPPCNVGVGSSVNDEAVGIINVLDVLCGGGIGGLGVARSSVGNPVTSSGGGSTHSGGAAAPMSANGATAGPSSSVFLSASSTTPPPAYNVAMALVMLHQRSQALLEAHAEAQQKLISELREELTNLRQDLMETRNMVNTITVEVEALRRDMQTKEDVQSHTLSNAIARLEQLDASAEKLRQNVQQDLISIRNEQKHALEPLKYQLATETRDLRDMFTTLSNKVTIMEKCERLSNLDRDQPQALRLIANTMTNLVVSLFAFITALIQILIRFLNAGATVTNNRVSAIVLNVCILVFLLVIFLAEPLFRWWNRTDAIYPSSPAFQPPR</sequence>
<feature type="compositionally biased region" description="Polar residues" evidence="8">
    <location>
        <begin position="501"/>
        <end position="514"/>
    </location>
</feature>
<feature type="compositionally biased region" description="Low complexity" evidence="8">
    <location>
        <begin position="639"/>
        <end position="656"/>
    </location>
</feature>
<evidence type="ECO:0000256" key="2">
    <source>
        <dbReference type="ARBA" id="ARBA00008108"/>
    </source>
</evidence>
<feature type="coiled-coil region" evidence="7">
    <location>
        <begin position="777"/>
        <end position="811"/>
    </location>
</feature>
<feature type="region of interest" description="Disordered" evidence="8">
    <location>
        <begin position="609"/>
        <end position="677"/>
    </location>
</feature>
<feature type="region of interest" description="Disordered" evidence="8">
    <location>
        <begin position="356"/>
        <end position="423"/>
    </location>
</feature>
<evidence type="ECO:0000256" key="7">
    <source>
        <dbReference type="SAM" id="Coils"/>
    </source>
</evidence>
<dbReference type="InterPro" id="IPR019394">
    <property type="entry name" value="TEX28/TMCC"/>
</dbReference>
<feature type="compositionally biased region" description="Low complexity" evidence="8">
    <location>
        <begin position="386"/>
        <end position="411"/>
    </location>
</feature>
<keyword evidence="5 7" id="KW-0175">Coiled coil</keyword>
<keyword evidence="6 9" id="KW-0472">Membrane</keyword>